<evidence type="ECO:0000313" key="2">
    <source>
        <dbReference type="Proteomes" id="UP000077202"/>
    </source>
</evidence>
<comment type="caution">
    <text evidence="1">The sequence shown here is derived from an EMBL/GenBank/DDBJ whole genome shotgun (WGS) entry which is preliminary data.</text>
</comment>
<dbReference type="Proteomes" id="UP000077202">
    <property type="component" value="Unassembled WGS sequence"/>
</dbReference>
<dbReference type="AlphaFoldDB" id="A0A176VND3"/>
<gene>
    <name evidence="1" type="ORF">AXG93_2381s1200</name>
</gene>
<name>A0A176VND3_MARPO</name>
<proteinExistence type="predicted"/>
<organism evidence="1 2">
    <name type="scientific">Marchantia polymorpha subsp. ruderalis</name>
    <dbReference type="NCBI Taxonomy" id="1480154"/>
    <lineage>
        <taxon>Eukaryota</taxon>
        <taxon>Viridiplantae</taxon>
        <taxon>Streptophyta</taxon>
        <taxon>Embryophyta</taxon>
        <taxon>Marchantiophyta</taxon>
        <taxon>Marchantiopsida</taxon>
        <taxon>Marchantiidae</taxon>
        <taxon>Marchantiales</taxon>
        <taxon>Marchantiaceae</taxon>
        <taxon>Marchantia</taxon>
    </lineage>
</organism>
<sequence>MEKLIDRVMTNVERNVAGQQAMPLSQVSSGTVDLECDEGSLAEEPKTAGLSTKENLKLELSAVLGSIGVDKSSTGVVTAASAGVAPDGGSQLVGDASGSCE</sequence>
<accession>A0A176VND3</accession>
<keyword evidence="2" id="KW-1185">Reference proteome</keyword>
<evidence type="ECO:0000313" key="1">
    <source>
        <dbReference type="EMBL" id="OAE22424.1"/>
    </source>
</evidence>
<reference evidence="1" key="1">
    <citation type="submission" date="2016-03" db="EMBL/GenBank/DDBJ databases">
        <title>Mechanisms controlling the formation of the plant cell surface in tip-growing cells are functionally conserved among land plants.</title>
        <authorList>
            <person name="Honkanen S."/>
            <person name="Jones V.A."/>
            <person name="Morieri G."/>
            <person name="Champion C."/>
            <person name="Hetherington A.J."/>
            <person name="Kelly S."/>
            <person name="Saint-Marcoux D."/>
            <person name="Proust H."/>
            <person name="Prescott H."/>
            <person name="Dolan L."/>
        </authorList>
    </citation>
    <scope>NUCLEOTIDE SEQUENCE [LARGE SCALE GENOMIC DNA]</scope>
    <source>
        <tissue evidence="1">Whole gametophyte</tissue>
    </source>
</reference>
<protein>
    <submittedName>
        <fullName evidence="1">Uncharacterized protein</fullName>
    </submittedName>
</protein>
<dbReference type="EMBL" id="LVLJ01003206">
    <property type="protein sequence ID" value="OAE22424.1"/>
    <property type="molecule type" value="Genomic_DNA"/>
</dbReference>